<comment type="caution">
    <text evidence="11">The sequence shown here is derived from an EMBL/GenBank/DDBJ whole genome shotgun (WGS) entry which is preliminary data.</text>
</comment>
<feature type="domain" description="Copper acquisition factor BIM1-like" evidence="10">
    <location>
        <begin position="19"/>
        <end position="159"/>
    </location>
</feature>
<dbReference type="AlphaFoldDB" id="A0A8H8BUD7"/>
<dbReference type="OrthoDB" id="2146436at2759"/>
<dbReference type="CDD" id="cd21176">
    <property type="entry name" value="LPMO_auxiliary-like"/>
    <property type="match status" value="1"/>
</dbReference>
<accession>A0A8H8BUD7</accession>
<organism evidence="11 12">
    <name type="scientific">Cadophora malorum</name>
    <dbReference type="NCBI Taxonomy" id="108018"/>
    <lineage>
        <taxon>Eukaryota</taxon>
        <taxon>Fungi</taxon>
        <taxon>Dikarya</taxon>
        <taxon>Ascomycota</taxon>
        <taxon>Pezizomycotina</taxon>
        <taxon>Leotiomycetes</taxon>
        <taxon>Helotiales</taxon>
        <taxon>Ploettnerulaceae</taxon>
        <taxon>Cadophora</taxon>
    </lineage>
</organism>
<evidence type="ECO:0000256" key="9">
    <source>
        <dbReference type="SAM" id="SignalP"/>
    </source>
</evidence>
<dbReference type="InterPro" id="IPR046530">
    <property type="entry name" value="BIM1-like_dom"/>
</dbReference>
<proteinExistence type="predicted"/>
<dbReference type="InterPro" id="IPR046936">
    <property type="entry name" value="BIM1-like"/>
</dbReference>
<keyword evidence="4 9" id="KW-0732">Signal</keyword>
<keyword evidence="3" id="KW-0336">GPI-anchor</keyword>
<comment type="subcellular location">
    <subcellularLocation>
        <location evidence="1">Cell membrane</location>
        <topology evidence="1">Lipid-anchor</topology>
        <topology evidence="1">GPI-anchor</topology>
    </subcellularLocation>
</comment>
<evidence type="ECO:0000256" key="4">
    <source>
        <dbReference type="ARBA" id="ARBA00022729"/>
    </source>
</evidence>
<dbReference type="PANTHER" id="PTHR34992">
    <property type="entry name" value="HYPHAL ANASTAMOSIS-7 PROTEIN"/>
    <property type="match status" value="1"/>
</dbReference>
<dbReference type="GO" id="GO:0005886">
    <property type="term" value="C:plasma membrane"/>
    <property type="evidence" value="ECO:0007669"/>
    <property type="project" value="UniProtKB-SubCell"/>
</dbReference>
<dbReference type="EMBL" id="JAFJYH010000025">
    <property type="protein sequence ID" value="KAG4424059.1"/>
    <property type="molecule type" value="Genomic_DNA"/>
</dbReference>
<protein>
    <recommendedName>
        <fullName evidence="10">Copper acquisition factor BIM1-like domain-containing protein</fullName>
    </recommendedName>
</protein>
<keyword evidence="6" id="KW-0325">Glycoprotein</keyword>
<name>A0A8H8BUD7_9HELO</name>
<sequence>MHTSSNLLAIAALTSLTTAHFNLNFPAARGFDEDKLGTFPCGGQDTVSSTRTPYPLTGGQIALTMGHIDANVEVLIAIGNDPGSAFNTILRPTFKEQGLGAFCMTGIEIPSSLNVTEGMNATIQVVTNGDPDGGLYNCADVTFSASASAAGTDVCKNATAVTTSAATVTGNPNVTSSGTESSSNSTSGKSAASAGGVGNAWIGGLIVAGAAAWAVVL</sequence>
<dbReference type="PANTHER" id="PTHR34992:SF1">
    <property type="entry name" value="COPPER ACQUISITION FACTOR BIM1-LIKE DOMAIN-CONTAINING PROTEIN"/>
    <property type="match status" value="1"/>
</dbReference>
<evidence type="ECO:0000313" key="12">
    <source>
        <dbReference type="Proteomes" id="UP000664132"/>
    </source>
</evidence>
<reference evidence="11" key="1">
    <citation type="submission" date="2021-02" db="EMBL/GenBank/DDBJ databases">
        <title>Genome sequence Cadophora malorum strain M34.</title>
        <authorList>
            <person name="Stefanovic E."/>
            <person name="Vu D."/>
            <person name="Scully C."/>
            <person name="Dijksterhuis J."/>
            <person name="Roader J."/>
            <person name="Houbraken J."/>
        </authorList>
    </citation>
    <scope>NUCLEOTIDE SEQUENCE</scope>
    <source>
        <strain evidence="11">M34</strain>
    </source>
</reference>
<evidence type="ECO:0000256" key="5">
    <source>
        <dbReference type="ARBA" id="ARBA00023136"/>
    </source>
</evidence>
<evidence type="ECO:0000259" key="10">
    <source>
        <dbReference type="Pfam" id="PF20238"/>
    </source>
</evidence>
<evidence type="ECO:0000256" key="1">
    <source>
        <dbReference type="ARBA" id="ARBA00004609"/>
    </source>
</evidence>
<evidence type="ECO:0000256" key="7">
    <source>
        <dbReference type="ARBA" id="ARBA00023288"/>
    </source>
</evidence>
<keyword evidence="5" id="KW-0472">Membrane</keyword>
<keyword evidence="7" id="KW-0449">Lipoprotein</keyword>
<dbReference type="GO" id="GO:0098552">
    <property type="term" value="C:side of membrane"/>
    <property type="evidence" value="ECO:0007669"/>
    <property type="project" value="UniProtKB-KW"/>
</dbReference>
<gene>
    <name evidence="11" type="ORF">IFR04_002755</name>
</gene>
<keyword evidence="2" id="KW-1003">Cell membrane</keyword>
<keyword evidence="12" id="KW-1185">Reference proteome</keyword>
<evidence type="ECO:0000256" key="8">
    <source>
        <dbReference type="SAM" id="MobiDB-lite"/>
    </source>
</evidence>
<dbReference type="Proteomes" id="UP000664132">
    <property type="component" value="Unassembled WGS sequence"/>
</dbReference>
<dbReference type="Pfam" id="PF20238">
    <property type="entry name" value="BIM1-like_dom"/>
    <property type="match status" value="1"/>
</dbReference>
<evidence type="ECO:0000256" key="2">
    <source>
        <dbReference type="ARBA" id="ARBA00022475"/>
    </source>
</evidence>
<feature type="region of interest" description="Disordered" evidence="8">
    <location>
        <begin position="168"/>
        <end position="190"/>
    </location>
</feature>
<evidence type="ECO:0000313" key="11">
    <source>
        <dbReference type="EMBL" id="KAG4424059.1"/>
    </source>
</evidence>
<evidence type="ECO:0000256" key="6">
    <source>
        <dbReference type="ARBA" id="ARBA00023180"/>
    </source>
</evidence>
<evidence type="ECO:0000256" key="3">
    <source>
        <dbReference type="ARBA" id="ARBA00022622"/>
    </source>
</evidence>
<feature type="signal peptide" evidence="9">
    <location>
        <begin position="1"/>
        <end position="19"/>
    </location>
</feature>
<feature type="chain" id="PRO_5034456205" description="Copper acquisition factor BIM1-like domain-containing protein" evidence="9">
    <location>
        <begin position="20"/>
        <end position="217"/>
    </location>
</feature>